<evidence type="ECO:0000256" key="5">
    <source>
        <dbReference type="ARBA" id="ARBA00029447"/>
    </source>
</evidence>
<reference evidence="11" key="1">
    <citation type="submission" date="2018-02" db="EMBL/GenBank/DDBJ databases">
        <authorList>
            <person name="Kim S.-K."/>
            <person name="Jung H.-I."/>
            <person name="Lee S.-W."/>
        </authorList>
    </citation>
    <scope>NUCLEOTIDE SEQUENCE</scope>
    <source>
        <strain evidence="11">SK3146</strain>
    </source>
</reference>
<feature type="compositionally biased region" description="Basic residues" evidence="7">
    <location>
        <begin position="690"/>
        <end position="709"/>
    </location>
</feature>
<evidence type="ECO:0000256" key="1">
    <source>
        <dbReference type="ARBA" id="ARBA00004236"/>
    </source>
</evidence>
<dbReference type="InterPro" id="IPR004089">
    <property type="entry name" value="MCPsignal_dom"/>
</dbReference>
<dbReference type="PROSITE" id="PS50111">
    <property type="entry name" value="CHEMOTAXIS_TRANSDUC_2"/>
    <property type="match status" value="1"/>
</dbReference>
<dbReference type="InterPro" id="IPR003660">
    <property type="entry name" value="HAMP_dom"/>
</dbReference>
<dbReference type="PANTHER" id="PTHR32089">
    <property type="entry name" value="METHYL-ACCEPTING CHEMOTAXIS PROTEIN MCPB"/>
    <property type="match status" value="1"/>
</dbReference>
<evidence type="ECO:0000313" key="11">
    <source>
        <dbReference type="EMBL" id="UQZ83045.1"/>
    </source>
</evidence>
<comment type="similarity">
    <text evidence="5">Belongs to the methyl-accepting chemotaxis (MCP) protein family.</text>
</comment>
<keyword evidence="2" id="KW-1003">Cell membrane</keyword>
<dbReference type="PRINTS" id="PR00260">
    <property type="entry name" value="CHEMTRNSDUCR"/>
</dbReference>
<keyword evidence="4 6" id="KW-0807">Transducer</keyword>
<feature type="transmembrane region" description="Helical" evidence="8">
    <location>
        <begin position="20"/>
        <end position="39"/>
    </location>
</feature>
<dbReference type="EMBL" id="CP027059">
    <property type="protein sequence ID" value="UQZ83045.1"/>
    <property type="molecule type" value="Genomic_DNA"/>
</dbReference>
<evidence type="ECO:0000256" key="3">
    <source>
        <dbReference type="ARBA" id="ARBA00023136"/>
    </source>
</evidence>
<evidence type="ECO:0000256" key="2">
    <source>
        <dbReference type="ARBA" id="ARBA00022475"/>
    </source>
</evidence>
<dbReference type="Pfam" id="PF00672">
    <property type="entry name" value="HAMP"/>
    <property type="match status" value="1"/>
</dbReference>
<dbReference type="SMART" id="SM00283">
    <property type="entry name" value="MA"/>
    <property type="match status" value="1"/>
</dbReference>
<feature type="compositionally biased region" description="Gly residues" evidence="7">
    <location>
        <begin position="594"/>
        <end position="607"/>
    </location>
</feature>
<name>A0ABY4RLZ7_9BACL</name>
<dbReference type="PANTHER" id="PTHR32089:SF112">
    <property type="entry name" value="LYSOZYME-LIKE PROTEIN-RELATED"/>
    <property type="match status" value="1"/>
</dbReference>
<evidence type="ECO:0000259" key="9">
    <source>
        <dbReference type="PROSITE" id="PS50111"/>
    </source>
</evidence>
<dbReference type="Gene3D" id="6.10.340.10">
    <property type="match status" value="1"/>
</dbReference>
<keyword evidence="8" id="KW-0812">Transmembrane</keyword>
<dbReference type="CDD" id="cd06225">
    <property type="entry name" value="HAMP"/>
    <property type="match status" value="1"/>
</dbReference>
<protein>
    <submittedName>
        <fullName evidence="11">Methyl-accepting chemotaxis protein McpC</fullName>
    </submittedName>
</protein>
<sequence length="709" mass="76832">MPIRNKTLLRLSGLTFKVKLALGLTAMLALFVSVALYNLQQVGMMKAYLKQQNDKVELKLMALELKEMVQELNIIASGLEISKKADYIPTYNEKRKVFDGMITKIGDTASTPEQAKWRSQLISLTVDYTNTFDVAAKLVQEKSLSPADLDKNMEYLYNESQRLMSDIFLNVDHFYIAYSEDAQEAIAGTEALLHRTELVMWAASALVFVAGAAIAALLIRSFARPIRRLQQAVHSIAAGDLRSRIGSSSRDELGELSRSFDRMADQVRGMIAGTRGIASTLSGHSGSLHRFSVSTAAANADIIRAIQEIASGADQQATQSEQGAYLISELEREIETISEYAATVQQKSREAALNTHTGSASMESLRQAAHASEAVLDKVYAAMAGLSGSTVQIHHIVNTITDISHQTNVLALNAAIEAARAGVHGRGFSVIAEEVRQLSSQTNESSRSIAAIIRSLLDQTKELETYLGGARQSFEQQSGKMNESLASFGQIRASMDELSGQIDRIQEQIAQAKDKNGKLVGSVQFVAAIAQETAAAVEEVNSTSIQQDASIQRIAGQADDMFSLSQKLFDEISRFQIDEAGTTAEPAAPNAQHGGDGNNAGLGGASNGGAADEAAKTPERNAGAMEAQAEAPLRERTPGKAVSGEPGREPEPAQERGLSPVALPGRKRPERSSPLSPKRRRKGPVPGRRIPLRRSLKLLPQRRRKKRSW</sequence>
<dbReference type="RefSeq" id="WP_249865111.1">
    <property type="nucleotide sequence ID" value="NZ_CP027059.1"/>
</dbReference>
<dbReference type="Proteomes" id="UP001057134">
    <property type="component" value="Chromosome"/>
</dbReference>
<comment type="subcellular location">
    <subcellularLocation>
        <location evidence="1">Cell membrane</location>
    </subcellularLocation>
</comment>
<dbReference type="PROSITE" id="PS50885">
    <property type="entry name" value="HAMP"/>
    <property type="match status" value="1"/>
</dbReference>
<evidence type="ECO:0000256" key="6">
    <source>
        <dbReference type="PROSITE-ProRule" id="PRU00284"/>
    </source>
</evidence>
<evidence type="ECO:0000256" key="4">
    <source>
        <dbReference type="ARBA" id="ARBA00023224"/>
    </source>
</evidence>
<keyword evidence="3 8" id="KW-0472">Membrane</keyword>
<dbReference type="SMART" id="SM00304">
    <property type="entry name" value="HAMP"/>
    <property type="match status" value="2"/>
</dbReference>
<feature type="region of interest" description="Disordered" evidence="7">
    <location>
        <begin position="585"/>
        <end position="709"/>
    </location>
</feature>
<feature type="domain" description="HAMP" evidence="10">
    <location>
        <begin position="220"/>
        <end position="272"/>
    </location>
</feature>
<keyword evidence="12" id="KW-1185">Reference proteome</keyword>
<reference evidence="11" key="2">
    <citation type="journal article" date="2021" name="J Anim Sci Technol">
        <title>Complete genome sequence of Paenibacillus konkukensis sp. nov. SK3146 as a potential probiotic strain.</title>
        <authorList>
            <person name="Jung H.I."/>
            <person name="Park S."/>
            <person name="Niu K.M."/>
            <person name="Lee S.W."/>
            <person name="Kothari D."/>
            <person name="Yi K.J."/>
            <person name="Kim S.K."/>
        </authorList>
    </citation>
    <scope>NUCLEOTIDE SEQUENCE</scope>
    <source>
        <strain evidence="11">SK3146</strain>
    </source>
</reference>
<dbReference type="InterPro" id="IPR004090">
    <property type="entry name" value="Chemotax_Me-accpt_rcpt"/>
</dbReference>
<accession>A0ABY4RLZ7</accession>
<dbReference type="Pfam" id="PF00015">
    <property type="entry name" value="MCPsignal"/>
    <property type="match status" value="1"/>
</dbReference>
<keyword evidence="8" id="KW-1133">Transmembrane helix</keyword>
<gene>
    <name evidence="11" type="primary">mcpC_2</name>
    <name evidence="11" type="ORF">SK3146_02206</name>
</gene>
<feature type="domain" description="Methyl-accepting transducer" evidence="9">
    <location>
        <begin position="291"/>
        <end position="541"/>
    </location>
</feature>
<proteinExistence type="inferred from homology"/>
<dbReference type="Gene3D" id="1.10.287.950">
    <property type="entry name" value="Methyl-accepting chemotaxis protein"/>
    <property type="match status" value="1"/>
</dbReference>
<evidence type="ECO:0000313" key="12">
    <source>
        <dbReference type="Proteomes" id="UP001057134"/>
    </source>
</evidence>
<evidence type="ECO:0000256" key="8">
    <source>
        <dbReference type="SAM" id="Phobius"/>
    </source>
</evidence>
<organism evidence="11 12">
    <name type="scientific">Paenibacillus konkukensis</name>
    <dbReference type="NCBI Taxonomy" id="2020716"/>
    <lineage>
        <taxon>Bacteria</taxon>
        <taxon>Bacillati</taxon>
        <taxon>Bacillota</taxon>
        <taxon>Bacilli</taxon>
        <taxon>Bacillales</taxon>
        <taxon>Paenibacillaceae</taxon>
        <taxon>Paenibacillus</taxon>
    </lineage>
</organism>
<evidence type="ECO:0000256" key="7">
    <source>
        <dbReference type="SAM" id="MobiDB-lite"/>
    </source>
</evidence>
<feature type="transmembrane region" description="Helical" evidence="8">
    <location>
        <begin position="198"/>
        <end position="219"/>
    </location>
</feature>
<evidence type="ECO:0000259" key="10">
    <source>
        <dbReference type="PROSITE" id="PS50885"/>
    </source>
</evidence>
<dbReference type="SUPFAM" id="SSF58104">
    <property type="entry name" value="Methyl-accepting chemotaxis protein (MCP) signaling domain"/>
    <property type="match status" value="1"/>
</dbReference>